<name>A0A098TID2_9CYAN</name>
<feature type="domain" description="Coenzyme Q-binding protein COQ10 START" evidence="1">
    <location>
        <begin position="60"/>
        <end position="187"/>
    </location>
</feature>
<dbReference type="RefSeq" id="WP_036535875.1">
    <property type="nucleotide sequence ID" value="NZ_JJML01000053.1"/>
</dbReference>
<proteinExistence type="predicted"/>
<gene>
    <name evidence="2" type="ORF">DO97_15760</name>
</gene>
<dbReference type="InterPro" id="IPR005031">
    <property type="entry name" value="COQ10_START"/>
</dbReference>
<dbReference type="PANTHER" id="PTHR34060:SF1">
    <property type="entry name" value="POLYKETIDE CYCLASE _ DEHYDRASE AND LIPID TRANSPORT PROTEIN"/>
    <property type="match status" value="1"/>
</dbReference>
<evidence type="ECO:0000259" key="1">
    <source>
        <dbReference type="Pfam" id="PF03364"/>
    </source>
</evidence>
<dbReference type="Gene3D" id="3.30.530.20">
    <property type="match status" value="1"/>
</dbReference>
<evidence type="ECO:0000313" key="2">
    <source>
        <dbReference type="EMBL" id="KGF71737.1"/>
    </source>
</evidence>
<dbReference type="EMBL" id="JJML01000053">
    <property type="protein sequence ID" value="KGF71737.1"/>
    <property type="molecule type" value="Genomic_DNA"/>
</dbReference>
<sequence>MTDVEHDAELEDFLEEDADLALAAESADAVDIDSQLLQQVEVWTEATRGRERKLSARIQIPYPATFVWQVLTDYEALSDFIPNLKTSRRLEHPSGGIRLEQVGTQRLLRLNFSARVVLDIEEQFLQQISFQMVEGDFKAFSGCWQLATLQSDQPMTGLNYTVTILPKRTMPVALIERRIRRDLPLNLLAVLQRVETLCQGNP</sequence>
<protein>
    <submittedName>
        <fullName evidence="2">Cyclase</fullName>
    </submittedName>
</protein>
<dbReference type="InterPro" id="IPR023393">
    <property type="entry name" value="START-like_dom_sf"/>
</dbReference>
<accession>A0A098TID2</accession>
<dbReference type="Proteomes" id="UP000030170">
    <property type="component" value="Unassembled WGS sequence"/>
</dbReference>
<dbReference type="Pfam" id="PF03364">
    <property type="entry name" value="Polyketide_cyc"/>
    <property type="match status" value="1"/>
</dbReference>
<comment type="caution">
    <text evidence="2">The sequence shown here is derived from an EMBL/GenBank/DDBJ whole genome shotgun (WGS) entry which is preliminary data.</text>
</comment>
<dbReference type="PANTHER" id="PTHR34060">
    <property type="entry name" value="POLYKETIDE CYCLASE / DEHYDRASE AND LIPID TRANSPORT PROTEIN"/>
    <property type="match status" value="1"/>
</dbReference>
<reference evidence="2 3" key="1">
    <citation type="journal article" date="2014" name="Mol. Ecol.">
        <title>Evolution of Synechococcus.</title>
        <authorList>
            <person name="Dvorak P."/>
            <person name="Casamatta D."/>
            <person name="Hasler P."/>
            <person name="Poulickova A."/>
            <person name="Ondrej V."/>
            <person name="Sanges R."/>
        </authorList>
    </citation>
    <scope>NUCLEOTIDE SEQUENCE [LARGE SCALE GENOMIC DNA]</scope>
    <source>
        <strain evidence="2 3">CAUP A 1101</strain>
    </source>
</reference>
<dbReference type="STRING" id="1497020.DO97_15760"/>
<keyword evidence="3" id="KW-1185">Reference proteome</keyword>
<organism evidence="2 3">
    <name type="scientific">Neosynechococcus sphagnicola sy1</name>
    <dbReference type="NCBI Taxonomy" id="1497020"/>
    <lineage>
        <taxon>Bacteria</taxon>
        <taxon>Bacillati</taxon>
        <taxon>Cyanobacteriota</taxon>
        <taxon>Cyanophyceae</taxon>
        <taxon>Neosynechococcales</taxon>
        <taxon>Neosynechococcaceae</taxon>
        <taxon>Neosynechococcus</taxon>
    </lineage>
</organism>
<dbReference type="AlphaFoldDB" id="A0A098TID2"/>
<evidence type="ECO:0000313" key="3">
    <source>
        <dbReference type="Proteomes" id="UP000030170"/>
    </source>
</evidence>
<dbReference type="SUPFAM" id="SSF55961">
    <property type="entry name" value="Bet v1-like"/>
    <property type="match status" value="1"/>
</dbReference>
<dbReference type="OrthoDB" id="539556at2"/>
<dbReference type="CDD" id="cd08866">
    <property type="entry name" value="SRPBCC_11"/>
    <property type="match status" value="1"/>
</dbReference>